<organism evidence="1 2">
    <name type="scientific">Epidermidibacterium keratini</name>
    <dbReference type="NCBI Taxonomy" id="1891644"/>
    <lineage>
        <taxon>Bacteria</taxon>
        <taxon>Bacillati</taxon>
        <taxon>Actinomycetota</taxon>
        <taxon>Actinomycetes</taxon>
        <taxon>Sporichthyales</taxon>
        <taxon>Sporichthyaceae</taxon>
        <taxon>Epidermidibacterium</taxon>
    </lineage>
</organism>
<reference evidence="1 2" key="1">
    <citation type="journal article" date="2018" name="Int. J. Syst. Evol. Microbiol.">
        <title>Epidermidibacterium keratini gen. nov., sp. nov., a member of the family Sporichthyaceae, isolated from keratin epidermis.</title>
        <authorList>
            <person name="Lee D.G."/>
            <person name="Trujillo M.E."/>
            <person name="Kang S."/>
            <person name="Nam J.J."/>
            <person name="Kim Y.J."/>
        </authorList>
    </citation>
    <scope>NUCLEOTIDE SEQUENCE [LARGE SCALE GENOMIC DNA]</scope>
    <source>
        <strain evidence="1 2">EPI-7</strain>
    </source>
</reference>
<proteinExistence type="predicted"/>
<dbReference type="OrthoDB" id="4001768at2"/>
<dbReference type="AlphaFoldDB" id="A0A7L4YJ16"/>
<sequence>MAYAYTNMTSALGDRGSPLRQYLYERFPHRRSVQRAYRESAGHLLVASRGADPALAGAAFDFGVRYTLRPRYVDEMMFIGLAGDQQHVAAVLEVAQVATRSATDGDDELLARACWALGLTTEVYRAGRVSPTSPLYQLIRRRRFTANALLDLASHDAVQEVGELLQLADARLYPSLVPSEPVLPGPRFDASALVAADADLIVGDQLVELKTRLGVRRTDNSRADTLSGRDFYQVIAYALLDTSDEYAVRRLALYSARYGHLAQWDLTDLLNEMAGAPINVAAERERVWALLGG</sequence>
<dbReference type="EMBL" id="CP047156">
    <property type="protein sequence ID" value="QHB99310.1"/>
    <property type="molecule type" value="Genomic_DNA"/>
</dbReference>
<dbReference type="InParanoid" id="A0A7L4YJ16"/>
<evidence type="ECO:0000313" key="1">
    <source>
        <dbReference type="EMBL" id="QHB99310.1"/>
    </source>
</evidence>
<name>A0A7L4YJ16_9ACTN</name>
<protein>
    <submittedName>
        <fullName evidence="1">Uncharacterized protein</fullName>
    </submittedName>
</protein>
<gene>
    <name evidence="1" type="ORF">EK0264_02725</name>
</gene>
<evidence type="ECO:0000313" key="2">
    <source>
        <dbReference type="Proteomes" id="UP000463857"/>
    </source>
</evidence>
<accession>A0A7L4YJ16</accession>
<dbReference type="Proteomes" id="UP000463857">
    <property type="component" value="Chromosome"/>
</dbReference>
<dbReference type="RefSeq" id="WP_159542658.1">
    <property type="nucleotide sequence ID" value="NZ_CP047156.1"/>
</dbReference>
<dbReference type="KEGG" id="eke:EK0264_02725"/>
<keyword evidence="2" id="KW-1185">Reference proteome</keyword>